<dbReference type="InterPro" id="IPR006684">
    <property type="entry name" value="YbgC/YbaW"/>
</dbReference>
<protein>
    <submittedName>
        <fullName evidence="3">Uncharacterized protein</fullName>
    </submittedName>
</protein>
<dbReference type="AlphaFoldDB" id="A0A0A8B580"/>
<evidence type="ECO:0000313" key="4">
    <source>
        <dbReference type="Proteomes" id="UP000031121"/>
    </source>
</evidence>
<reference evidence="3 4" key="2">
    <citation type="journal article" date="2015" name="Genome Announc.">
        <title>Complete Genome Sequence of Coriobacteriaceae Strain 68-1-3, a Novel Mucus-Degrading Isolate from the Swine Intestinal Tract.</title>
        <authorList>
            <person name="Looft T."/>
            <person name="Bayles D.O."/>
            <person name="Alt D.P."/>
            <person name="Stanton T.B."/>
        </authorList>
    </citation>
    <scope>NUCLEOTIDE SEQUENCE [LARGE SCALE GENOMIC DNA]</scope>
    <source>
        <strain evidence="3 4">68-1-3</strain>
    </source>
</reference>
<dbReference type="GO" id="GO:0047617">
    <property type="term" value="F:fatty acyl-CoA hydrolase activity"/>
    <property type="evidence" value="ECO:0007669"/>
    <property type="project" value="TreeGrafter"/>
</dbReference>
<dbReference type="Gene3D" id="3.10.129.10">
    <property type="entry name" value="Hotdog Thioesterase"/>
    <property type="match status" value="1"/>
</dbReference>
<dbReference type="HOGENOM" id="CLU_101141_3_3_11"/>
<proteinExistence type="inferred from homology"/>
<dbReference type="NCBIfam" id="TIGR00051">
    <property type="entry name" value="YbgC/FadM family acyl-CoA thioesterase"/>
    <property type="match status" value="1"/>
</dbReference>
<dbReference type="CDD" id="cd00586">
    <property type="entry name" value="4HBT"/>
    <property type="match status" value="1"/>
</dbReference>
<dbReference type="EMBL" id="CP009302">
    <property type="protein sequence ID" value="AJC11983.1"/>
    <property type="molecule type" value="Genomic_DNA"/>
</dbReference>
<keyword evidence="4" id="KW-1185">Reference proteome</keyword>
<dbReference type="Proteomes" id="UP000031121">
    <property type="component" value="Chromosome"/>
</dbReference>
<dbReference type="PANTHER" id="PTHR31793:SF27">
    <property type="entry name" value="NOVEL THIOESTERASE SUPERFAMILY DOMAIN AND SAPOSIN A-TYPE DOMAIN CONTAINING PROTEIN (0610012H03RIK)"/>
    <property type="match status" value="1"/>
</dbReference>
<organism evidence="3 4">
    <name type="scientific">Berryella intestinalis</name>
    <dbReference type="NCBI Taxonomy" id="1531429"/>
    <lineage>
        <taxon>Bacteria</taxon>
        <taxon>Bacillati</taxon>
        <taxon>Actinomycetota</taxon>
        <taxon>Coriobacteriia</taxon>
        <taxon>Eggerthellales</taxon>
        <taxon>Eggerthellaceae</taxon>
        <taxon>Berryella</taxon>
    </lineage>
</organism>
<dbReference type="RefSeq" id="WP_039688959.1">
    <property type="nucleotide sequence ID" value="NZ_CP009302.1"/>
</dbReference>
<evidence type="ECO:0000256" key="1">
    <source>
        <dbReference type="ARBA" id="ARBA00005953"/>
    </source>
</evidence>
<dbReference type="Pfam" id="PF13279">
    <property type="entry name" value="4HBT_2"/>
    <property type="match status" value="1"/>
</dbReference>
<dbReference type="InterPro" id="IPR029069">
    <property type="entry name" value="HotDog_dom_sf"/>
</dbReference>
<evidence type="ECO:0000313" key="3">
    <source>
        <dbReference type="EMBL" id="AJC11983.1"/>
    </source>
</evidence>
<dbReference type="InterPro" id="IPR050563">
    <property type="entry name" value="4-hydroxybenzoyl-CoA_TE"/>
</dbReference>
<dbReference type="OrthoDB" id="9799036at2"/>
<evidence type="ECO:0000256" key="2">
    <source>
        <dbReference type="ARBA" id="ARBA00022801"/>
    </source>
</evidence>
<dbReference type="PANTHER" id="PTHR31793">
    <property type="entry name" value="4-HYDROXYBENZOYL-COA THIOESTERASE FAMILY MEMBER"/>
    <property type="match status" value="1"/>
</dbReference>
<sequence length="148" mass="17158">MVKVVEVPVRYGETDCMGVVYHANYPLYFEDAREKFIADLGFPYAELEKQNIMAPVTEMHLSYSSSLRYGDTALIRIWVSKLTAVRVTYSYEIFRKGMDLQFERPCVTGFTTLCIVDSETFEPLNMRKACPELYAKYKEAVECELDEE</sequence>
<reference evidence="4" key="1">
    <citation type="submission" date="2014-08" db="EMBL/GenBank/DDBJ databases">
        <title>Coriobacteriaceae sp. complete genome.</title>
        <authorList>
            <person name="Looft T."/>
            <person name="Bayles D.O."/>
            <person name="Stanton T.B."/>
        </authorList>
    </citation>
    <scope>NUCLEOTIDE SEQUENCE [LARGE SCALE GENOMIC DNA]</scope>
    <source>
        <strain evidence="4">68-1-3</strain>
    </source>
</reference>
<keyword evidence="2" id="KW-0378">Hydrolase</keyword>
<comment type="similarity">
    <text evidence="1">Belongs to the 4-hydroxybenzoyl-CoA thioesterase family.</text>
</comment>
<dbReference type="PIRSF" id="PIRSF003230">
    <property type="entry name" value="YbgC"/>
    <property type="match status" value="1"/>
</dbReference>
<dbReference type="KEGG" id="cbac:JI75_04160"/>
<gene>
    <name evidence="3" type="ORF">JI75_04160</name>
</gene>
<name>A0A0A8B580_9ACTN</name>
<dbReference type="SUPFAM" id="SSF54637">
    <property type="entry name" value="Thioesterase/thiol ester dehydrase-isomerase"/>
    <property type="match status" value="1"/>
</dbReference>
<accession>A0A0A8B580</accession>
<dbReference type="STRING" id="1531429.JI75_04160"/>